<dbReference type="RefSeq" id="WP_136729909.1">
    <property type="nucleotide sequence ID" value="NZ_SUMC01000104.1"/>
</dbReference>
<dbReference type="InterPro" id="IPR016040">
    <property type="entry name" value="NAD(P)-bd_dom"/>
</dbReference>
<dbReference type="Gene3D" id="3.40.50.720">
    <property type="entry name" value="NAD(P)-binding Rossmann-like Domain"/>
    <property type="match status" value="1"/>
</dbReference>
<dbReference type="SUPFAM" id="SSF51735">
    <property type="entry name" value="NAD(P)-binding Rossmann-fold domains"/>
    <property type="match status" value="1"/>
</dbReference>
<comment type="caution">
    <text evidence="2">The sequence shown here is derived from an EMBL/GenBank/DDBJ whole genome shotgun (WGS) entry which is preliminary data.</text>
</comment>
<evidence type="ECO:0000313" key="3">
    <source>
        <dbReference type="Proteomes" id="UP000305778"/>
    </source>
</evidence>
<sequence length="289" mass="30036">MFLITGANGTLFGRPVLDQLRRLVPDADIVAGTRDPGSAPGLAQTGIEVRRVDFDDPASLKSAFAGATAVLVNGTNYGTRADRRGAQHAAAIRAAAEADVERIVYTSWPDPDLYPLPLMADFAGSEALLRSLSPGATILRTTYGLAQTVARDVTTAAASGTLSAPAGRARTAPAHIDDLAEATARVLAADEHRGKLYTLTAGDSIDWADLARLASTISGTPVEYQPVSDDQFTAAVTAQGIPADLAGILLGVYRAFRASWTGTPTGDLATILRRAPRPALDAVSAVVTS</sequence>
<gene>
    <name evidence="2" type="ORF">FCI23_45465</name>
</gene>
<reference evidence="2 3" key="1">
    <citation type="submission" date="2019-04" db="EMBL/GenBank/DDBJ databases">
        <title>Streptomyces oryziradicis sp. nov., a novel actinomycete isolated from rhizosphere soil of rice (Oryza sativa L.).</title>
        <authorList>
            <person name="Li C."/>
        </authorList>
    </citation>
    <scope>NUCLEOTIDE SEQUENCE [LARGE SCALE GENOMIC DNA]</scope>
    <source>
        <strain evidence="2 3">NEAU-C40</strain>
    </source>
</reference>
<evidence type="ECO:0000313" key="2">
    <source>
        <dbReference type="EMBL" id="TJZ99505.1"/>
    </source>
</evidence>
<protein>
    <submittedName>
        <fullName evidence="2">SDR family NAD(P)-dependent oxidoreductase</fullName>
    </submittedName>
</protein>
<proteinExistence type="predicted"/>
<dbReference type="Gene3D" id="3.90.25.10">
    <property type="entry name" value="UDP-galactose 4-epimerase, domain 1"/>
    <property type="match status" value="1"/>
</dbReference>
<evidence type="ECO:0000259" key="1">
    <source>
        <dbReference type="Pfam" id="PF13460"/>
    </source>
</evidence>
<dbReference type="AlphaFoldDB" id="A0A4U0RTQ5"/>
<dbReference type="EMBL" id="SUMC01000104">
    <property type="protein sequence ID" value="TJZ99505.1"/>
    <property type="molecule type" value="Genomic_DNA"/>
</dbReference>
<feature type="domain" description="NAD(P)-binding" evidence="1">
    <location>
        <begin position="6"/>
        <end position="108"/>
    </location>
</feature>
<dbReference type="InterPro" id="IPR036291">
    <property type="entry name" value="NAD(P)-bd_dom_sf"/>
</dbReference>
<name>A0A4U0RTQ5_9ACTN</name>
<organism evidence="2 3">
    <name type="scientific">Actinacidiphila oryziradicis</name>
    <dbReference type="NCBI Taxonomy" id="2571141"/>
    <lineage>
        <taxon>Bacteria</taxon>
        <taxon>Bacillati</taxon>
        <taxon>Actinomycetota</taxon>
        <taxon>Actinomycetes</taxon>
        <taxon>Kitasatosporales</taxon>
        <taxon>Streptomycetaceae</taxon>
        <taxon>Actinacidiphila</taxon>
    </lineage>
</organism>
<accession>A0A4U0RTQ5</accession>
<dbReference type="OrthoDB" id="5510591at2"/>
<dbReference type="Proteomes" id="UP000305778">
    <property type="component" value="Unassembled WGS sequence"/>
</dbReference>
<keyword evidence="3" id="KW-1185">Reference proteome</keyword>
<dbReference type="PANTHER" id="PTHR47129:SF1">
    <property type="entry name" value="NMRA-LIKE DOMAIN-CONTAINING PROTEIN"/>
    <property type="match status" value="1"/>
</dbReference>
<dbReference type="Pfam" id="PF13460">
    <property type="entry name" value="NAD_binding_10"/>
    <property type="match status" value="1"/>
</dbReference>
<dbReference type="InterPro" id="IPR052718">
    <property type="entry name" value="NmrA-type_oxidoreductase"/>
</dbReference>
<dbReference type="PANTHER" id="PTHR47129">
    <property type="entry name" value="QUINONE OXIDOREDUCTASE 2"/>
    <property type="match status" value="1"/>
</dbReference>